<evidence type="ECO:0000313" key="1">
    <source>
        <dbReference type="EMBL" id="EAY25314.1"/>
    </source>
</evidence>
<dbReference type="RefSeq" id="WP_002702950.1">
    <property type="nucleotide sequence ID" value="NZ_AAWS01000050.1"/>
</dbReference>
<gene>
    <name evidence="1" type="ORF">M23134_04494</name>
</gene>
<dbReference type="AlphaFoldDB" id="A1ZW76"/>
<reference evidence="1 2" key="1">
    <citation type="submission" date="2007-01" db="EMBL/GenBank/DDBJ databases">
        <authorList>
            <person name="Haygood M."/>
            <person name="Podell S."/>
            <person name="Anderson C."/>
            <person name="Hopkinson B."/>
            <person name="Roe K."/>
            <person name="Barbeau K."/>
            <person name="Gaasterland T."/>
            <person name="Ferriera S."/>
            <person name="Johnson J."/>
            <person name="Kravitz S."/>
            <person name="Beeson K."/>
            <person name="Sutton G."/>
            <person name="Rogers Y.-H."/>
            <person name="Friedman R."/>
            <person name="Frazier M."/>
            <person name="Venter J.C."/>
        </authorList>
    </citation>
    <scope>NUCLEOTIDE SEQUENCE [LARGE SCALE GENOMIC DNA]</scope>
    <source>
        <strain evidence="1 2">ATCC 23134</strain>
    </source>
</reference>
<comment type="caution">
    <text evidence="1">The sequence shown here is derived from an EMBL/GenBank/DDBJ whole genome shotgun (WGS) entry which is preliminary data.</text>
</comment>
<keyword evidence="2" id="KW-1185">Reference proteome</keyword>
<organism evidence="1 2">
    <name type="scientific">Microscilla marina ATCC 23134</name>
    <dbReference type="NCBI Taxonomy" id="313606"/>
    <lineage>
        <taxon>Bacteria</taxon>
        <taxon>Pseudomonadati</taxon>
        <taxon>Bacteroidota</taxon>
        <taxon>Cytophagia</taxon>
        <taxon>Cytophagales</taxon>
        <taxon>Microscillaceae</taxon>
        <taxon>Microscilla</taxon>
    </lineage>
</organism>
<sequence length="187" mass="22216">MKSQVYFPSVPFDTEKGEIYWQNNIKGYEDEILMRSSLPFYLSLYLDDKEVMIEDNVNHTIESFCLQGLLDLYHHQNSISNYYESDCYIRMTIEDEFIYISGNDLWNESDDDELVEAYVEKALFMKDLYICATSYLTYLKEILDYFKRESNTNKQTILNLTDMVWRVEKLLTEVVHAKIPALNILTK</sequence>
<name>A1ZW76_MICM2</name>
<accession>A1ZW76</accession>
<evidence type="ECO:0000313" key="2">
    <source>
        <dbReference type="Proteomes" id="UP000004095"/>
    </source>
</evidence>
<protein>
    <submittedName>
        <fullName evidence="1">Uncharacterized protein</fullName>
    </submittedName>
</protein>
<dbReference type="Proteomes" id="UP000004095">
    <property type="component" value="Unassembled WGS sequence"/>
</dbReference>
<proteinExistence type="predicted"/>
<dbReference type="EMBL" id="AAWS01000050">
    <property type="protein sequence ID" value="EAY25314.1"/>
    <property type="molecule type" value="Genomic_DNA"/>
</dbReference>